<protein>
    <submittedName>
        <fullName evidence="1">DUF6482 family protein</fullName>
    </submittedName>
</protein>
<name>A0AB74U8N3_9GAMM</name>
<dbReference type="Pfam" id="PF20090">
    <property type="entry name" value="DUF6482"/>
    <property type="match status" value="1"/>
</dbReference>
<gene>
    <name evidence="1" type="ORF">ABV408_04210</name>
</gene>
<evidence type="ECO:0000313" key="1">
    <source>
        <dbReference type="EMBL" id="XCJ80377.1"/>
    </source>
</evidence>
<dbReference type="EMBL" id="CP159578">
    <property type="protein sequence ID" value="XCJ80377.1"/>
    <property type="molecule type" value="Genomic_DNA"/>
</dbReference>
<dbReference type="AlphaFoldDB" id="A0AB74U8N3"/>
<accession>A0AB74U8N3</accession>
<sequence>MDLKELTRFSRDHDNFEIRVIAHAGSRYYQVMVEPEDGSTQVLTRRGKPMLFRALDDVYGELKQAGIHRAYLVQQVANDEIVGHEPHYHDPLLSRMPLVF</sequence>
<proteinExistence type="predicted"/>
<dbReference type="InterPro" id="IPR045508">
    <property type="entry name" value="DUF6482"/>
</dbReference>
<reference evidence="1" key="1">
    <citation type="submission" date="2024-06" db="EMBL/GenBank/DDBJ databases">
        <title>Complete genome of Salinicola endophyticus HNIBRBA4755.</title>
        <authorList>
            <person name="Shin S.Y."/>
            <person name="Kang H."/>
            <person name="Song J."/>
        </authorList>
    </citation>
    <scope>NUCLEOTIDE SEQUENCE</scope>
    <source>
        <strain evidence="1">HNIBRBA4755</strain>
    </source>
</reference>
<dbReference type="RefSeq" id="WP_035472366.1">
    <property type="nucleotide sequence ID" value="NZ_CP159578.1"/>
</dbReference>
<organism evidence="1">
    <name type="scientific">Salinicola endophyticus</name>
    <dbReference type="NCBI Taxonomy" id="1949083"/>
    <lineage>
        <taxon>Bacteria</taxon>
        <taxon>Pseudomonadati</taxon>
        <taxon>Pseudomonadota</taxon>
        <taxon>Gammaproteobacteria</taxon>
        <taxon>Oceanospirillales</taxon>
        <taxon>Halomonadaceae</taxon>
        <taxon>Salinicola</taxon>
    </lineage>
</organism>